<evidence type="ECO:0000313" key="2">
    <source>
        <dbReference type="EMBL" id="KAK4773566.1"/>
    </source>
</evidence>
<keyword evidence="3" id="KW-1185">Reference proteome</keyword>
<sequence>MMQYNTGRSGNQAGRHRVGGPSSVSSWGHDSDGNRLASWAWDKIDCKGKGEQMCANELGHYILGTYGGVECFPRVSLVIASVCVCLRESSSRSYAPPDLECATPSDSLSTASPVREASFVLQLSSQSFHDSRSGLTSIGYWRREWGRVFLARSVSGMMLVVILADVG</sequence>
<feature type="region of interest" description="Disordered" evidence="1">
    <location>
        <begin position="1"/>
        <end position="29"/>
    </location>
</feature>
<dbReference type="Proteomes" id="UP001345219">
    <property type="component" value="Chromosome 22"/>
</dbReference>
<gene>
    <name evidence="2" type="ORF">SAY87_028585</name>
</gene>
<evidence type="ECO:0000256" key="1">
    <source>
        <dbReference type="SAM" id="MobiDB-lite"/>
    </source>
</evidence>
<proteinExistence type="predicted"/>
<accession>A0AAN7QQ80</accession>
<name>A0AAN7QQ80_9MYRT</name>
<feature type="compositionally biased region" description="Polar residues" evidence="1">
    <location>
        <begin position="1"/>
        <end position="12"/>
    </location>
</feature>
<comment type="caution">
    <text evidence="2">The sequence shown here is derived from an EMBL/GenBank/DDBJ whole genome shotgun (WGS) entry which is preliminary data.</text>
</comment>
<evidence type="ECO:0000313" key="3">
    <source>
        <dbReference type="Proteomes" id="UP001345219"/>
    </source>
</evidence>
<organism evidence="2 3">
    <name type="scientific">Trapa incisa</name>
    <dbReference type="NCBI Taxonomy" id="236973"/>
    <lineage>
        <taxon>Eukaryota</taxon>
        <taxon>Viridiplantae</taxon>
        <taxon>Streptophyta</taxon>
        <taxon>Embryophyta</taxon>
        <taxon>Tracheophyta</taxon>
        <taxon>Spermatophyta</taxon>
        <taxon>Magnoliopsida</taxon>
        <taxon>eudicotyledons</taxon>
        <taxon>Gunneridae</taxon>
        <taxon>Pentapetalae</taxon>
        <taxon>rosids</taxon>
        <taxon>malvids</taxon>
        <taxon>Myrtales</taxon>
        <taxon>Lythraceae</taxon>
        <taxon>Trapa</taxon>
    </lineage>
</organism>
<dbReference type="EMBL" id="JAXIOK010000004">
    <property type="protein sequence ID" value="KAK4773566.1"/>
    <property type="molecule type" value="Genomic_DNA"/>
</dbReference>
<reference evidence="2 3" key="1">
    <citation type="journal article" date="2023" name="Hortic Res">
        <title>Pangenome of water caltrop reveals structural variations and asymmetric subgenome divergence after allopolyploidization.</title>
        <authorList>
            <person name="Zhang X."/>
            <person name="Chen Y."/>
            <person name="Wang L."/>
            <person name="Yuan Y."/>
            <person name="Fang M."/>
            <person name="Shi L."/>
            <person name="Lu R."/>
            <person name="Comes H.P."/>
            <person name="Ma Y."/>
            <person name="Chen Y."/>
            <person name="Huang G."/>
            <person name="Zhou Y."/>
            <person name="Zheng Z."/>
            <person name="Qiu Y."/>
        </authorList>
    </citation>
    <scope>NUCLEOTIDE SEQUENCE [LARGE SCALE GENOMIC DNA]</scope>
    <source>
        <tissue evidence="2">Roots</tissue>
    </source>
</reference>
<protein>
    <submittedName>
        <fullName evidence="2">Uncharacterized protein</fullName>
    </submittedName>
</protein>
<dbReference type="AlphaFoldDB" id="A0AAN7QQ80"/>